<reference evidence="1 3" key="1">
    <citation type="journal article" date="2017" name="Nature">
        <title>The sunflower genome provides insights into oil metabolism, flowering and Asterid evolution.</title>
        <authorList>
            <person name="Badouin H."/>
            <person name="Gouzy J."/>
            <person name="Grassa C.J."/>
            <person name="Murat F."/>
            <person name="Staton S.E."/>
            <person name="Cottret L."/>
            <person name="Lelandais-Briere C."/>
            <person name="Owens G.L."/>
            <person name="Carrere S."/>
            <person name="Mayjonade B."/>
            <person name="Legrand L."/>
            <person name="Gill N."/>
            <person name="Kane N.C."/>
            <person name="Bowers J.E."/>
            <person name="Hubner S."/>
            <person name="Bellec A."/>
            <person name="Berard A."/>
            <person name="Berges H."/>
            <person name="Blanchet N."/>
            <person name="Boniface M.C."/>
            <person name="Brunel D."/>
            <person name="Catrice O."/>
            <person name="Chaidir N."/>
            <person name="Claudel C."/>
            <person name="Donnadieu C."/>
            <person name="Faraut T."/>
            <person name="Fievet G."/>
            <person name="Helmstetter N."/>
            <person name="King M."/>
            <person name="Knapp S.J."/>
            <person name="Lai Z."/>
            <person name="Le Paslier M.C."/>
            <person name="Lippi Y."/>
            <person name="Lorenzon L."/>
            <person name="Mandel J.R."/>
            <person name="Marage G."/>
            <person name="Marchand G."/>
            <person name="Marquand E."/>
            <person name="Bret-Mestries E."/>
            <person name="Morien E."/>
            <person name="Nambeesan S."/>
            <person name="Nguyen T."/>
            <person name="Pegot-Espagnet P."/>
            <person name="Pouilly N."/>
            <person name="Raftis F."/>
            <person name="Sallet E."/>
            <person name="Schiex T."/>
            <person name="Thomas J."/>
            <person name="Vandecasteele C."/>
            <person name="Vares D."/>
            <person name="Vear F."/>
            <person name="Vautrin S."/>
            <person name="Crespi M."/>
            <person name="Mangin B."/>
            <person name="Burke J.M."/>
            <person name="Salse J."/>
            <person name="Munos S."/>
            <person name="Vincourt P."/>
            <person name="Rieseberg L.H."/>
            <person name="Langlade N.B."/>
        </authorList>
    </citation>
    <scope>NUCLEOTIDE SEQUENCE [LARGE SCALE GENOMIC DNA]</scope>
    <source>
        <strain evidence="3">cv. SF193</strain>
        <tissue evidence="1">Leaves</tissue>
    </source>
</reference>
<dbReference type="Gramene" id="mRNA:HanXRQr2_Chr12g0547051">
    <property type="protein sequence ID" value="CDS:HanXRQr2_Chr12g0547051.1"/>
    <property type="gene ID" value="HanXRQr2_Chr12g0547051"/>
</dbReference>
<reference evidence="2" key="2">
    <citation type="submission" date="2017-02" db="EMBL/GenBank/DDBJ databases">
        <title>Sunflower complete genome.</title>
        <authorList>
            <person name="Langlade N."/>
            <person name="Munos S."/>
        </authorList>
    </citation>
    <scope>NUCLEOTIDE SEQUENCE [LARGE SCALE GENOMIC DNA]</scope>
    <source>
        <tissue evidence="2">Leaves</tissue>
    </source>
</reference>
<evidence type="ECO:0000313" key="3">
    <source>
        <dbReference type="Proteomes" id="UP000215914"/>
    </source>
</evidence>
<evidence type="ECO:0000313" key="2">
    <source>
        <dbReference type="EMBL" id="OTG05507.1"/>
    </source>
</evidence>
<reference evidence="1" key="3">
    <citation type="submission" date="2020-06" db="EMBL/GenBank/DDBJ databases">
        <title>Helianthus annuus Genome sequencing and assembly Release 2.</title>
        <authorList>
            <person name="Gouzy J."/>
            <person name="Langlade N."/>
            <person name="Munos S."/>
        </authorList>
    </citation>
    <scope>NUCLEOTIDE SEQUENCE</scope>
    <source>
        <tissue evidence="1">Leaves</tissue>
    </source>
</reference>
<dbReference type="InParanoid" id="A0A251T2Z0"/>
<organism evidence="2 3">
    <name type="scientific">Helianthus annuus</name>
    <name type="common">Common sunflower</name>
    <dbReference type="NCBI Taxonomy" id="4232"/>
    <lineage>
        <taxon>Eukaryota</taxon>
        <taxon>Viridiplantae</taxon>
        <taxon>Streptophyta</taxon>
        <taxon>Embryophyta</taxon>
        <taxon>Tracheophyta</taxon>
        <taxon>Spermatophyta</taxon>
        <taxon>Magnoliopsida</taxon>
        <taxon>eudicotyledons</taxon>
        <taxon>Gunneridae</taxon>
        <taxon>Pentapetalae</taxon>
        <taxon>asterids</taxon>
        <taxon>campanulids</taxon>
        <taxon>Asterales</taxon>
        <taxon>Asteraceae</taxon>
        <taxon>Asteroideae</taxon>
        <taxon>Heliantheae alliance</taxon>
        <taxon>Heliantheae</taxon>
        <taxon>Helianthus</taxon>
    </lineage>
</organism>
<gene>
    <name evidence="2" type="ORF">HannXRQ_Chr12g0374291</name>
    <name evidence="1" type="ORF">HanXRQr2_Chr12g0547051</name>
</gene>
<dbReference type="EMBL" id="MNCJ02000327">
    <property type="protein sequence ID" value="KAF5778401.1"/>
    <property type="molecule type" value="Genomic_DNA"/>
</dbReference>
<dbReference type="AlphaFoldDB" id="A0A251T2Z0"/>
<dbReference type="Proteomes" id="UP000215914">
    <property type="component" value="Chromosome 12"/>
</dbReference>
<sequence>MIIFCILLSHSMKICLFKSLFLSFYCLFMVLESPVSSLFFTEPRLKSDLFGTIIWYQSLGGSFQFQFGRFFTGKPPET</sequence>
<proteinExistence type="predicted"/>
<protein>
    <submittedName>
        <fullName evidence="2">Uncharacterized protein</fullName>
    </submittedName>
</protein>
<dbReference type="EMBL" id="CM007901">
    <property type="protein sequence ID" value="OTG05507.1"/>
    <property type="molecule type" value="Genomic_DNA"/>
</dbReference>
<accession>A0A251T2Z0</accession>
<keyword evidence="3" id="KW-1185">Reference proteome</keyword>
<name>A0A251T2Z0_HELAN</name>
<evidence type="ECO:0000313" key="1">
    <source>
        <dbReference type="EMBL" id="KAF5778401.1"/>
    </source>
</evidence>